<dbReference type="Proteomes" id="UP001596978">
    <property type="component" value="Unassembled WGS sequence"/>
</dbReference>
<keyword evidence="3" id="KW-1185">Reference proteome</keyword>
<comment type="caution">
    <text evidence="2">The sequence shown here is derived from an EMBL/GenBank/DDBJ whole genome shotgun (WGS) entry which is preliminary data.</text>
</comment>
<evidence type="ECO:0000313" key="3">
    <source>
        <dbReference type="Proteomes" id="UP001596978"/>
    </source>
</evidence>
<dbReference type="SMART" id="SM00953">
    <property type="entry name" value="RES"/>
    <property type="match status" value="1"/>
</dbReference>
<protein>
    <submittedName>
        <fullName evidence="2">RES family NAD+ phosphorylase</fullName>
    </submittedName>
</protein>
<dbReference type="EMBL" id="JBHTJH010000017">
    <property type="protein sequence ID" value="MFD0863857.1"/>
    <property type="molecule type" value="Genomic_DNA"/>
</dbReference>
<gene>
    <name evidence="2" type="ORF">ACFQ1M_16700</name>
</gene>
<organism evidence="2 3">
    <name type="scientific">Sungkyunkwania multivorans</name>
    <dbReference type="NCBI Taxonomy" id="1173618"/>
    <lineage>
        <taxon>Bacteria</taxon>
        <taxon>Pseudomonadati</taxon>
        <taxon>Bacteroidota</taxon>
        <taxon>Flavobacteriia</taxon>
        <taxon>Flavobacteriales</taxon>
        <taxon>Flavobacteriaceae</taxon>
        <taxon>Sungkyunkwania</taxon>
    </lineage>
</organism>
<sequence length="152" mass="17965">MVVYRIDREKRKNDLLSGVGAQEYGGRWNKIGTKAIYASQHVSLAYLEVAMHLNMTMSLPTDRILVHIEIPNTIKIETLEKLPTDWRRLPYNYETQEIFTRFCKQERGLVLRVPSVVVPSEYNFIINPIHKDFKRIKILKTEKFIFDDRLLK</sequence>
<accession>A0ABW3D3H0</accession>
<reference evidence="3" key="1">
    <citation type="journal article" date="2019" name="Int. J. Syst. Evol. Microbiol.">
        <title>The Global Catalogue of Microorganisms (GCM) 10K type strain sequencing project: providing services to taxonomists for standard genome sequencing and annotation.</title>
        <authorList>
            <consortium name="The Broad Institute Genomics Platform"/>
            <consortium name="The Broad Institute Genome Sequencing Center for Infectious Disease"/>
            <person name="Wu L."/>
            <person name="Ma J."/>
        </authorList>
    </citation>
    <scope>NUCLEOTIDE SEQUENCE [LARGE SCALE GENOMIC DNA]</scope>
    <source>
        <strain evidence="3">CCUG 62952</strain>
    </source>
</reference>
<feature type="domain" description="RES" evidence="1">
    <location>
        <begin position="15"/>
        <end position="140"/>
    </location>
</feature>
<dbReference type="RefSeq" id="WP_386410378.1">
    <property type="nucleotide sequence ID" value="NZ_JBHTJH010000017.1"/>
</dbReference>
<evidence type="ECO:0000259" key="1">
    <source>
        <dbReference type="SMART" id="SM00953"/>
    </source>
</evidence>
<dbReference type="InterPro" id="IPR014914">
    <property type="entry name" value="RES_dom"/>
</dbReference>
<evidence type="ECO:0000313" key="2">
    <source>
        <dbReference type="EMBL" id="MFD0863857.1"/>
    </source>
</evidence>
<dbReference type="Pfam" id="PF08808">
    <property type="entry name" value="RES"/>
    <property type="match status" value="1"/>
</dbReference>
<proteinExistence type="predicted"/>
<name>A0ABW3D3H0_9FLAO</name>